<proteinExistence type="predicted"/>
<dbReference type="AlphaFoldDB" id="A0A502HEQ7"/>
<comment type="caution">
    <text evidence="1">The sequence shown here is derived from an EMBL/GenBank/DDBJ whole genome shotgun (WGS) entry which is preliminary data.</text>
</comment>
<organism evidence="1 2">
    <name type="scientific">Hymenobacter nivis</name>
    <dbReference type="NCBI Taxonomy" id="1850093"/>
    <lineage>
        <taxon>Bacteria</taxon>
        <taxon>Pseudomonadati</taxon>
        <taxon>Bacteroidota</taxon>
        <taxon>Cytophagia</taxon>
        <taxon>Cytophagales</taxon>
        <taxon>Hymenobacteraceae</taxon>
        <taxon>Hymenobacter</taxon>
    </lineage>
</organism>
<evidence type="ECO:0000313" key="1">
    <source>
        <dbReference type="EMBL" id="TPG71700.1"/>
    </source>
</evidence>
<reference evidence="1 2" key="1">
    <citation type="journal article" date="2019" name="Environ. Microbiol.">
        <title>Species interactions and distinct microbial communities in high Arctic permafrost affected cryosols are associated with the CH4 and CO2 gas fluxes.</title>
        <authorList>
            <person name="Altshuler I."/>
            <person name="Hamel J."/>
            <person name="Turney S."/>
            <person name="Magnuson E."/>
            <person name="Levesque R."/>
            <person name="Greer C."/>
            <person name="Whyte L.G."/>
        </authorList>
    </citation>
    <scope>NUCLEOTIDE SEQUENCE [LARGE SCALE GENOMIC DNA]</scope>
    <source>
        <strain evidence="1 2">S9.2P</strain>
    </source>
</reference>
<evidence type="ECO:0000313" key="2">
    <source>
        <dbReference type="Proteomes" id="UP000317646"/>
    </source>
</evidence>
<dbReference type="EMBL" id="RCYZ01000001">
    <property type="protein sequence ID" value="TPG71700.1"/>
    <property type="molecule type" value="Genomic_DNA"/>
</dbReference>
<sequence length="75" mass="8932">MIIENGEDEWLLAYTMGNISERCYYAGWMMHIEYLLWYSLKEGPRRYGHGEISLDDIDALRLLSGRCKHWVFLTT</sequence>
<name>A0A502HEQ7_9BACT</name>
<keyword evidence="2" id="KW-1185">Reference proteome</keyword>
<dbReference type="Proteomes" id="UP000317646">
    <property type="component" value="Unassembled WGS sequence"/>
</dbReference>
<accession>A0A502HEQ7</accession>
<protein>
    <submittedName>
        <fullName evidence="1">Uncharacterized protein</fullName>
    </submittedName>
</protein>
<gene>
    <name evidence="1" type="ORF">EAH73_00100</name>
</gene>